<protein>
    <submittedName>
        <fullName evidence="1">Uncharacterized protein</fullName>
    </submittedName>
</protein>
<reference evidence="1 2" key="1">
    <citation type="submission" date="2018-11" db="EMBL/GenBank/DDBJ databases">
        <authorList>
            <consortium name="Pathogen Informatics"/>
        </authorList>
    </citation>
    <scope>NUCLEOTIDE SEQUENCE [LARGE SCALE GENOMIC DNA]</scope>
</reference>
<dbReference type="EMBL" id="UYRR01002811">
    <property type="protein sequence ID" value="VDK19712.1"/>
    <property type="molecule type" value="Genomic_DNA"/>
</dbReference>
<proteinExistence type="predicted"/>
<dbReference type="AlphaFoldDB" id="A0A3P6N4J8"/>
<accession>A0A3P6N4J8</accession>
<organism evidence="1 2">
    <name type="scientific">Anisakis simplex</name>
    <name type="common">Herring worm</name>
    <dbReference type="NCBI Taxonomy" id="6269"/>
    <lineage>
        <taxon>Eukaryota</taxon>
        <taxon>Metazoa</taxon>
        <taxon>Ecdysozoa</taxon>
        <taxon>Nematoda</taxon>
        <taxon>Chromadorea</taxon>
        <taxon>Rhabditida</taxon>
        <taxon>Spirurina</taxon>
        <taxon>Ascaridomorpha</taxon>
        <taxon>Ascaridoidea</taxon>
        <taxon>Anisakidae</taxon>
        <taxon>Anisakis</taxon>
        <taxon>Anisakis simplex complex</taxon>
    </lineage>
</organism>
<keyword evidence="2" id="KW-1185">Reference proteome</keyword>
<evidence type="ECO:0000313" key="1">
    <source>
        <dbReference type="EMBL" id="VDK19712.1"/>
    </source>
</evidence>
<evidence type="ECO:0000313" key="2">
    <source>
        <dbReference type="Proteomes" id="UP000267096"/>
    </source>
</evidence>
<gene>
    <name evidence="1" type="ORF">ASIM_LOCUS2183</name>
</gene>
<name>A0A3P6N4J8_ANISI</name>
<sequence>MDELFDHDRFQKFQATSAYCRSSAEASSGSIKLSECLVIEAEFKFGAGCRLKFQSFLGLQLMIRSSRMLCHVIPFLFSLKLSYVLTVKFELLNSIDYKSAGLSNRFCGELSESLRFLESSVCLEFKFSAIVGSERFKDDGNEIG</sequence>
<dbReference type="Proteomes" id="UP000267096">
    <property type="component" value="Unassembled WGS sequence"/>
</dbReference>